<organism evidence="2 3">
    <name type="scientific">Enhygromyxa salina</name>
    <dbReference type="NCBI Taxonomy" id="215803"/>
    <lineage>
        <taxon>Bacteria</taxon>
        <taxon>Pseudomonadati</taxon>
        <taxon>Myxococcota</taxon>
        <taxon>Polyangia</taxon>
        <taxon>Nannocystales</taxon>
        <taxon>Nannocystaceae</taxon>
        <taxon>Enhygromyxa</taxon>
    </lineage>
</organism>
<evidence type="ECO:0000313" key="3">
    <source>
        <dbReference type="Proteomes" id="UP000237968"/>
    </source>
</evidence>
<gene>
    <name evidence="2" type="ORF">ENSA5_58940</name>
</gene>
<dbReference type="AlphaFoldDB" id="A0A2S9XDV3"/>
<sequence>MTATAHPGTERLAADSNPWQIAEDPHLDRQTKLHRLRDLEYFVRQVEVATEEGMPGESTLPSIDEVLAALAQLRPHAEAVETPTKL</sequence>
<comment type="caution">
    <text evidence="2">The sequence shown here is derived from an EMBL/GenBank/DDBJ whole genome shotgun (WGS) entry which is preliminary data.</text>
</comment>
<keyword evidence="3" id="KW-1185">Reference proteome</keyword>
<dbReference type="RefSeq" id="WP_106395091.1">
    <property type="nucleotide sequence ID" value="NZ_PVNK01000260.1"/>
</dbReference>
<evidence type="ECO:0000256" key="1">
    <source>
        <dbReference type="SAM" id="MobiDB-lite"/>
    </source>
</evidence>
<dbReference type="Proteomes" id="UP000237968">
    <property type="component" value="Unassembled WGS sequence"/>
</dbReference>
<name>A0A2S9XDV3_9BACT</name>
<proteinExistence type="predicted"/>
<reference evidence="2 3" key="1">
    <citation type="submission" date="2018-03" db="EMBL/GenBank/DDBJ databases">
        <title>Draft Genome Sequences of the Obligatory Marine Myxobacteria Enhygromyxa salina SWB005.</title>
        <authorList>
            <person name="Poehlein A."/>
            <person name="Moghaddam J.A."/>
            <person name="Harms H."/>
            <person name="Alanjari M."/>
            <person name="Koenig G.M."/>
            <person name="Daniel R."/>
            <person name="Schaeberle T.F."/>
        </authorList>
    </citation>
    <scope>NUCLEOTIDE SEQUENCE [LARGE SCALE GENOMIC DNA]</scope>
    <source>
        <strain evidence="2 3">SWB005</strain>
    </source>
</reference>
<accession>A0A2S9XDV3</accession>
<dbReference type="EMBL" id="PVNK01000260">
    <property type="protein sequence ID" value="PRP91045.1"/>
    <property type="molecule type" value="Genomic_DNA"/>
</dbReference>
<evidence type="ECO:0000313" key="2">
    <source>
        <dbReference type="EMBL" id="PRP91045.1"/>
    </source>
</evidence>
<feature type="region of interest" description="Disordered" evidence="1">
    <location>
        <begin position="1"/>
        <end position="26"/>
    </location>
</feature>
<dbReference type="OrthoDB" id="5405867at2"/>
<protein>
    <submittedName>
        <fullName evidence="2">Uncharacterized protein</fullName>
    </submittedName>
</protein>